<evidence type="ECO:0000313" key="1">
    <source>
        <dbReference type="Proteomes" id="UP000035680"/>
    </source>
</evidence>
<protein>
    <submittedName>
        <fullName evidence="2">Fam-c protein</fullName>
    </submittedName>
</protein>
<reference evidence="1" key="1">
    <citation type="submission" date="2014-07" db="EMBL/GenBank/DDBJ databases">
        <authorList>
            <person name="Martin A.A"/>
            <person name="De Silva N."/>
        </authorList>
    </citation>
    <scope>NUCLEOTIDE SEQUENCE</scope>
</reference>
<proteinExistence type="predicted"/>
<accession>A0A0K0FHV9</accession>
<dbReference type="STRING" id="75913.A0A0K0FHV9"/>
<organism evidence="1 2">
    <name type="scientific">Strongyloides venezuelensis</name>
    <name type="common">Threadworm</name>
    <dbReference type="NCBI Taxonomy" id="75913"/>
    <lineage>
        <taxon>Eukaryota</taxon>
        <taxon>Metazoa</taxon>
        <taxon>Ecdysozoa</taxon>
        <taxon>Nematoda</taxon>
        <taxon>Chromadorea</taxon>
        <taxon>Rhabditida</taxon>
        <taxon>Tylenchina</taxon>
        <taxon>Panagrolaimomorpha</taxon>
        <taxon>Strongyloidoidea</taxon>
        <taxon>Strongyloididae</taxon>
        <taxon>Strongyloides</taxon>
    </lineage>
</organism>
<reference evidence="2" key="2">
    <citation type="submission" date="2015-08" db="UniProtKB">
        <authorList>
            <consortium name="WormBaseParasite"/>
        </authorList>
    </citation>
    <scope>IDENTIFICATION</scope>
</reference>
<dbReference type="WBParaSite" id="SVE_0847400.1">
    <property type="protein sequence ID" value="SVE_0847400.1"/>
    <property type="gene ID" value="SVE_0847400"/>
</dbReference>
<dbReference type="AlphaFoldDB" id="A0A0K0FHV9"/>
<dbReference type="Proteomes" id="UP000035680">
    <property type="component" value="Unassembled WGS sequence"/>
</dbReference>
<evidence type="ECO:0000313" key="2">
    <source>
        <dbReference type="WBParaSite" id="SVE_0847400.1"/>
    </source>
</evidence>
<sequence length="232" mass="27376">MTFNTSKRPLSVFVVTTIILFSFTINGKKDSDKEEKILRGDEFQEVSKIQEHKLFFDNNNTVFCSYYSKCLDILEDKHRECLMYSKSKQNHHSKGNSKKCELAKKSSEKMLSGYMLRKIEIIKDCVNKNILESKSVIINGRRRDKCYKIIERYFIHDNTVKSVPLMKEPSKKSFRQIRRCNKTKKFWFKQCQSLSRCCSVGKKCEKGNDKLKEIKLSKERKNFNDISCNDEN</sequence>
<keyword evidence="1" id="KW-1185">Reference proteome</keyword>
<name>A0A0K0FHV9_STRVS</name>